<comment type="caution">
    <text evidence="2">The sequence shown here is derived from an EMBL/GenBank/DDBJ whole genome shotgun (WGS) entry which is preliminary data.</text>
</comment>
<dbReference type="Pfam" id="PF03382">
    <property type="entry name" value="DUF285"/>
    <property type="match status" value="1"/>
</dbReference>
<reference evidence="2" key="1">
    <citation type="submission" date="2023-06" db="EMBL/GenBank/DDBJ databases">
        <title>Survivors Of The Sea: Transcriptome response of Skeletonema marinoi to long-term dormancy.</title>
        <authorList>
            <person name="Pinder M.I.M."/>
            <person name="Kourtchenko O."/>
            <person name="Robertson E.K."/>
            <person name="Larsson T."/>
            <person name="Maumus F."/>
            <person name="Osuna-Cruz C.M."/>
            <person name="Vancaester E."/>
            <person name="Stenow R."/>
            <person name="Vandepoele K."/>
            <person name="Ploug H."/>
            <person name="Bruchert V."/>
            <person name="Godhe A."/>
            <person name="Topel M."/>
        </authorList>
    </citation>
    <scope>NUCLEOTIDE SEQUENCE</scope>
    <source>
        <strain evidence="2">R05AC</strain>
    </source>
</reference>
<accession>A0AAD8Y5Q2</accession>
<dbReference type="InterPro" id="IPR005046">
    <property type="entry name" value="DUF285"/>
</dbReference>
<protein>
    <submittedName>
        <fullName evidence="2">DUF285 domain-containing protein</fullName>
    </submittedName>
</protein>
<feature type="region of interest" description="Disordered" evidence="1">
    <location>
        <begin position="226"/>
        <end position="245"/>
    </location>
</feature>
<name>A0AAD8Y5Q2_9STRA</name>
<gene>
    <name evidence="2" type="ORF">QTG54_009149</name>
</gene>
<evidence type="ECO:0000256" key="1">
    <source>
        <dbReference type="SAM" id="MobiDB-lite"/>
    </source>
</evidence>
<evidence type="ECO:0000313" key="3">
    <source>
        <dbReference type="Proteomes" id="UP001224775"/>
    </source>
</evidence>
<keyword evidence="3" id="KW-1185">Reference proteome</keyword>
<feature type="region of interest" description="Disordered" evidence="1">
    <location>
        <begin position="254"/>
        <end position="276"/>
    </location>
</feature>
<proteinExistence type="predicted"/>
<dbReference type="EMBL" id="JATAAI010000016">
    <property type="protein sequence ID" value="KAK1740199.1"/>
    <property type="molecule type" value="Genomic_DNA"/>
</dbReference>
<dbReference type="Proteomes" id="UP001224775">
    <property type="component" value="Unassembled WGS sequence"/>
</dbReference>
<sequence length="276" mass="29851">MAAMFHASAFNQDVSAWDTSKVTEMYGMFNAARAFNQDISAWDTSKVTNMESMFSYASAFNQDLSVWDTSSVTNMNRMFEEARAFNQNLCAWKDKFPYITAFQIFSDSGCTYKATPVQLIQGPFCAGSAADCQAYTVEGCPDEFEEGTDYEEGDKMSIISDGEDYGKIYKCKGWPYTGHCKSEAFSPLNTAQACGGEVCWPVAWTYQGGCTGTITPTGAPVFLSLPEPLPSPSPSPNDTYKSANDAKAEKVIAAKAKSAKSKSKAGGSGSSKAAKF</sequence>
<evidence type="ECO:0000313" key="2">
    <source>
        <dbReference type="EMBL" id="KAK1740199.1"/>
    </source>
</evidence>
<dbReference type="InterPro" id="IPR011889">
    <property type="entry name" value="Liste_lipo_26"/>
</dbReference>
<dbReference type="AlphaFoldDB" id="A0AAD8Y5Q2"/>
<dbReference type="NCBIfam" id="TIGR02167">
    <property type="entry name" value="Liste_lipo_26"/>
    <property type="match status" value="3"/>
</dbReference>
<organism evidence="2 3">
    <name type="scientific">Skeletonema marinoi</name>
    <dbReference type="NCBI Taxonomy" id="267567"/>
    <lineage>
        <taxon>Eukaryota</taxon>
        <taxon>Sar</taxon>
        <taxon>Stramenopiles</taxon>
        <taxon>Ochrophyta</taxon>
        <taxon>Bacillariophyta</taxon>
        <taxon>Coscinodiscophyceae</taxon>
        <taxon>Thalassiosirophycidae</taxon>
        <taxon>Thalassiosirales</taxon>
        <taxon>Skeletonemataceae</taxon>
        <taxon>Skeletonema</taxon>
        <taxon>Skeletonema marinoi-dohrnii complex</taxon>
    </lineage>
</organism>